<comment type="caution">
    <text evidence="2">The sequence shown here is derived from an EMBL/GenBank/DDBJ whole genome shotgun (WGS) entry which is preliminary data.</text>
</comment>
<reference evidence="2 3" key="1">
    <citation type="journal article" date="2015" name="Nature">
        <title>rRNA introns, odd ribosomes, and small enigmatic genomes across a large radiation of phyla.</title>
        <authorList>
            <person name="Brown C.T."/>
            <person name="Hug L.A."/>
            <person name="Thomas B.C."/>
            <person name="Sharon I."/>
            <person name="Castelle C.J."/>
            <person name="Singh A."/>
            <person name="Wilkins M.J."/>
            <person name="Williams K.H."/>
            <person name="Banfield J.F."/>
        </authorList>
    </citation>
    <scope>NUCLEOTIDE SEQUENCE [LARGE SCALE GENOMIC DNA]</scope>
</reference>
<dbReference type="InterPro" id="IPR029063">
    <property type="entry name" value="SAM-dependent_MTases_sf"/>
</dbReference>
<dbReference type="AlphaFoldDB" id="A0A0G1W3E2"/>
<dbReference type="Gene3D" id="3.40.50.150">
    <property type="entry name" value="Vaccinia Virus protein VP39"/>
    <property type="match status" value="1"/>
</dbReference>
<gene>
    <name evidence="2" type="ORF">UY48_C0003G0098</name>
</gene>
<dbReference type="EMBL" id="LCQD01000003">
    <property type="protein sequence ID" value="KKW13276.1"/>
    <property type="molecule type" value="Genomic_DNA"/>
</dbReference>
<dbReference type="Proteomes" id="UP000034588">
    <property type="component" value="Unassembled WGS sequence"/>
</dbReference>
<sequence length="235" mass="26561">MPVVDVVSGQEYILEHFPEGYDYRKPKEPHRLDYSRKDNLIGYWQRAVDVFWAMEMCVKSGSIGISLGSAGVPCPGCLTTDVRVGLPAHYPETMPVAERSLLQGHIRLDAGENTPYFMRHDSICNDDHPTYGLGIFPDGVFSLVLANHVVEHIAAPLEQTLESWGRLLRSGGVMALVVPEHCPPRMDVFKIDPDHKHAWTAEQFLVEAQRVTSLEVIEHKLQDTRFSFVTVLRKR</sequence>
<organism evidence="2 3">
    <name type="scientific">Candidatus Gottesmanbacteria bacterium GW2011_GWB1_49_7</name>
    <dbReference type="NCBI Taxonomy" id="1618448"/>
    <lineage>
        <taxon>Bacteria</taxon>
        <taxon>Candidatus Gottesmaniibacteriota</taxon>
    </lineage>
</organism>
<accession>A0A0G1W3E2</accession>
<evidence type="ECO:0000259" key="1">
    <source>
        <dbReference type="Pfam" id="PF08241"/>
    </source>
</evidence>
<dbReference type="SUPFAM" id="SSF53335">
    <property type="entry name" value="S-adenosyl-L-methionine-dependent methyltransferases"/>
    <property type="match status" value="1"/>
</dbReference>
<name>A0A0G1W3E2_9BACT</name>
<proteinExistence type="predicted"/>
<protein>
    <recommendedName>
        <fullName evidence="1">Methyltransferase type 11 domain-containing protein</fullName>
    </recommendedName>
</protein>
<dbReference type="InterPro" id="IPR013216">
    <property type="entry name" value="Methyltransf_11"/>
</dbReference>
<evidence type="ECO:0000313" key="3">
    <source>
        <dbReference type="Proteomes" id="UP000034588"/>
    </source>
</evidence>
<dbReference type="Pfam" id="PF08241">
    <property type="entry name" value="Methyltransf_11"/>
    <property type="match status" value="1"/>
</dbReference>
<evidence type="ECO:0000313" key="2">
    <source>
        <dbReference type="EMBL" id="KKW13276.1"/>
    </source>
</evidence>
<dbReference type="GO" id="GO:0008757">
    <property type="term" value="F:S-adenosylmethionine-dependent methyltransferase activity"/>
    <property type="evidence" value="ECO:0007669"/>
    <property type="project" value="InterPro"/>
</dbReference>
<feature type="domain" description="Methyltransferase type 11" evidence="1">
    <location>
        <begin position="136"/>
        <end position="175"/>
    </location>
</feature>